<feature type="transmembrane region" description="Helical" evidence="5">
    <location>
        <begin position="163"/>
        <end position="183"/>
    </location>
</feature>
<dbReference type="AlphaFoldDB" id="A0A5K7S8M2"/>
<evidence type="ECO:0000313" key="8">
    <source>
        <dbReference type="Proteomes" id="UP001193389"/>
    </source>
</evidence>
<evidence type="ECO:0000256" key="2">
    <source>
        <dbReference type="ARBA" id="ARBA00022692"/>
    </source>
</evidence>
<accession>A0A5K7S8M2</accession>
<dbReference type="GO" id="GO:0016020">
    <property type="term" value="C:membrane"/>
    <property type="evidence" value="ECO:0007669"/>
    <property type="project" value="UniProtKB-SubCell"/>
</dbReference>
<dbReference type="Pfam" id="PF04932">
    <property type="entry name" value="Wzy_C"/>
    <property type="match status" value="1"/>
</dbReference>
<organism evidence="7 8">
    <name type="scientific">Aquipluma nitroreducens</name>
    <dbReference type="NCBI Taxonomy" id="2010828"/>
    <lineage>
        <taxon>Bacteria</taxon>
        <taxon>Pseudomonadati</taxon>
        <taxon>Bacteroidota</taxon>
        <taxon>Bacteroidia</taxon>
        <taxon>Marinilabiliales</taxon>
        <taxon>Prolixibacteraceae</taxon>
        <taxon>Aquipluma</taxon>
    </lineage>
</organism>
<feature type="domain" description="O-antigen ligase-related" evidence="6">
    <location>
        <begin position="353"/>
        <end position="444"/>
    </location>
</feature>
<keyword evidence="2 5" id="KW-0812">Transmembrane</keyword>
<evidence type="ECO:0000256" key="5">
    <source>
        <dbReference type="SAM" id="Phobius"/>
    </source>
</evidence>
<dbReference type="InterPro" id="IPR051533">
    <property type="entry name" value="WaaL-like"/>
</dbReference>
<feature type="transmembrane region" description="Helical" evidence="5">
    <location>
        <begin position="98"/>
        <end position="118"/>
    </location>
</feature>
<evidence type="ECO:0000256" key="1">
    <source>
        <dbReference type="ARBA" id="ARBA00004141"/>
    </source>
</evidence>
<feature type="transmembrane region" description="Helical" evidence="5">
    <location>
        <begin position="138"/>
        <end position="156"/>
    </location>
</feature>
<dbReference type="PANTHER" id="PTHR37422:SF13">
    <property type="entry name" value="LIPOPOLYSACCHARIDE BIOSYNTHESIS PROTEIN PA4999-RELATED"/>
    <property type="match status" value="1"/>
</dbReference>
<feature type="transmembrane region" description="Helical" evidence="5">
    <location>
        <begin position="12"/>
        <end position="31"/>
    </location>
</feature>
<keyword evidence="4 5" id="KW-0472">Membrane</keyword>
<evidence type="ECO:0000259" key="6">
    <source>
        <dbReference type="Pfam" id="PF04932"/>
    </source>
</evidence>
<feature type="transmembrane region" description="Helical" evidence="5">
    <location>
        <begin position="461"/>
        <end position="476"/>
    </location>
</feature>
<dbReference type="Proteomes" id="UP001193389">
    <property type="component" value="Chromosome"/>
</dbReference>
<evidence type="ECO:0000256" key="4">
    <source>
        <dbReference type="ARBA" id="ARBA00023136"/>
    </source>
</evidence>
<gene>
    <name evidence="7" type="ORF">AQPE_2060</name>
</gene>
<evidence type="ECO:0000256" key="3">
    <source>
        <dbReference type="ARBA" id="ARBA00022989"/>
    </source>
</evidence>
<feature type="transmembrane region" description="Helical" evidence="5">
    <location>
        <begin position="482"/>
        <end position="499"/>
    </location>
</feature>
<reference evidence="7" key="1">
    <citation type="journal article" date="2020" name="Int. J. Syst. Evol. Microbiol.">
        <title>Aquipluma nitroreducens gen. nov. sp. nov., a novel facultatively anaerobic bacterium isolated from a freshwater lake.</title>
        <authorList>
            <person name="Watanabe M."/>
            <person name="Kojima H."/>
            <person name="Fukui M."/>
        </authorList>
    </citation>
    <scope>NUCLEOTIDE SEQUENCE</scope>
    <source>
        <strain evidence="7">MeG22</strain>
    </source>
</reference>
<comment type="subcellular location">
    <subcellularLocation>
        <location evidence="1">Membrane</location>
        <topology evidence="1">Multi-pass membrane protein</topology>
    </subcellularLocation>
</comment>
<dbReference type="PANTHER" id="PTHR37422">
    <property type="entry name" value="TEICHURONIC ACID BIOSYNTHESIS PROTEIN TUAE"/>
    <property type="match status" value="1"/>
</dbReference>
<proteinExistence type="predicted"/>
<protein>
    <recommendedName>
        <fullName evidence="6">O-antigen ligase-related domain-containing protein</fullName>
    </recommendedName>
</protein>
<sequence length="509" mass="59567">MAMAISLPLSKAFMSIFTGCLMLNWLIEGHFQVKLQRLKERKSVLLFISVFFLYLIGLLWTNSMQWGMHDVKIQLPLLIIPLVIGTSDALNYTQVKRIVYVFSAAVIVASFCSIFVLLGFSGKTIHDQREMSLFISHIRFSLLINISIFSLFWFALRAEKQSFLEKAFLFLAMLWLTIFLVILKSATGWIVFLIVSSVVIFQNILTIKNRSGRVLLLGVLLSIFFLSAIYIGYVIQQFYTIEKLPSDFSKEKTSRGNAYMHDFNNKELENGHYTYLFINDDELREVWNKRSKINYDSTATSGYNHYVLYRYLTSKGYRKDADGLNKLTNEDIRNIENGMTNYRFVNPFSFYNRIYQIVWEADVYKKGGNPSGHSVTQRMEYYKMAIQIIKENFWFGSGTGGYYRAYQEQYDQNKFFKDQKYRQRSHNMFLSYWIDFGLIGMFYICFALTAPVFLERKTKSFLLLIFLLIVLISFMNEDTLNNHDAISFFAFFYPLYLYSSPSKSLQGET</sequence>
<evidence type="ECO:0000313" key="7">
    <source>
        <dbReference type="EMBL" id="BBE17901.1"/>
    </source>
</evidence>
<name>A0A5K7S8M2_9BACT</name>
<dbReference type="KEGG" id="anf:AQPE_2060"/>
<feature type="transmembrane region" description="Helical" evidence="5">
    <location>
        <begin position="214"/>
        <end position="235"/>
    </location>
</feature>
<keyword evidence="3 5" id="KW-1133">Transmembrane helix</keyword>
<keyword evidence="8" id="KW-1185">Reference proteome</keyword>
<dbReference type="EMBL" id="AP018694">
    <property type="protein sequence ID" value="BBE17901.1"/>
    <property type="molecule type" value="Genomic_DNA"/>
</dbReference>
<dbReference type="InterPro" id="IPR007016">
    <property type="entry name" value="O-antigen_ligase-rel_domated"/>
</dbReference>
<feature type="transmembrane region" description="Helical" evidence="5">
    <location>
        <begin position="43"/>
        <end position="61"/>
    </location>
</feature>
<feature type="transmembrane region" description="Helical" evidence="5">
    <location>
        <begin position="430"/>
        <end position="454"/>
    </location>
</feature>